<sequence>MDIIELVEHMSEDMYLRLKCAAETGKWPEGVAVDKAQQLSAVQITMAYQAKHLESDQTLSIGPNGEMIMKTKSELRADFPAKKDSNDIARFSDL</sequence>
<proteinExistence type="predicted"/>
<dbReference type="EMBL" id="FOBI01000006">
    <property type="protein sequence ID" value="SEL15067.1"/>
    <property type="molecule type" value="Genomic_DNA"/>
</dbReference>
<dbReference type="InterPro" id="IPR009749">
    <property type="entry name" value="DUF1315"/>
</dbReference>
<dbReference type="Pfam" id="PF07023">
    <property type="entry name" value="DUF1315"/>
    <property type="match status" value="1"/>
</dbReference>
<evidence type="ECO:0000313" key="1">
    <source>
        <dbReference type="EMBL" id="SEL15067.1"/>
    </source>
</evidence>
<dbReference type="OrthoDB" id="5616307at2"/>
<reference evidence="2" key="1">
    <citation type="submission" date="2016-10" db="EMBL/GenBank/DDBJ databases">
        <authorList>
            <person name="Varghese N."/>
            <person name="Submissions S."/>
        </authorList>
    </citation>
    <scope>NUCLEOTIDE SEQUENCE [LARGE SCALE GENOMIC DNA]</scope>
    <source>
        <strain evidence="2">CGMCC 1.9127</strain>
    </source>
</reference>
<dbReference type="AlphaFoldDB" id="A0A1H7MWS7"/>
<accession>A0A1H7MWS7</accession>
<protein>
    <recommendedName>
        <fullName evidence="3">DUF1315 family protein</fullName>
    </recommendedName>
</protein>
<evidence type="ECO:0008006" key="3">
    <source>
        <dbReference type="Google" id="ProtNLM"/>
    </source>
</evidence>
<name>A0A1H7MWS7_9GAMM</name>
<gene>
    <name evidence="1" type="ORF">SAMN05216262_106144</name>
</gene>
<dbReference type="STRING" id="641665.GCA_002104455_03320"/>
<dbReference type="RefSeq" id="WP_085284823.1">
    <property type="nucleotide sequence ID" value="NZ_FOBI01000006.1"/>
</dbReference>
<dbReference type="Proteomes" id="UP000199297">
    <property type="component" value="Unassembled WGS sequence"/>
</dbReference>
<evidence type="ECO:0000313" key="2">
    <source>
        <dbReference type="Proteomes" id="UP000199297"/>
    </source>
</evidence>
<organism evidence="1 2">
    <name type="scientific">Colwellia chukchiensis</name>
    <dbReference type="NCBI Taxonomy" id="641665"/>
    <lineage>
        <taxon>Bacteria</taxon>
        <taxon>Pseudomonadati</taxon>
        <taxon>Pseudomonadota</taxon>
        <taxon>Gammaproteobacteria</taxon>
        <taxon>Alteromonadales</taxon>
        <taxon>Colwelliaceae</taxon>
        <taxon>Colwellia</taxon>
    </lineage>
</organism>
<keyword evidence="2" id="KW-1185">Reference proteome</keyword>